<protein>
    <submittedName>
        <fullName evidence="2">Uncharacterized protein</fullName>
    </submittedName>
</protein>
<sequence>MKTFFGVLFIIIALPILLLFLALLTRVQKGYDLFIVITVFLLPGIILMWAGIKNLNSRPKISYSVSPYPRNNYVGNDGDNDHLHRLDSDIKPNVFQQNIKVFNGHRDQQFGVDLNHDFSSFNTYNNSSSQNEHRQEVQRPKVVISAECSGCGAKVKVQGTMSAECEYCGTTVEVS</sequence>
<dbReference type="EMBL" id="PRLG01000009">
    <property type="protein sequence ID" value="PYY30287.1"/>
    <property type="molecule type" value="Genomic_DNA"/>
</dbReference>
<accession>A0A2W0CDL2</accession>
<evidence type="ECO:0000256" key="1">
    <source>
        <dbReference type="SAM" id="Phobius"/>
    </source>
</evidence>
<keyword evidence="1" id="KW-0812">Transmembrane</keyword>
<dbReference type="RefSeq" id="WP_110756990.1">
    <property type="nucleotide sequence ID" value="NZ_PRLG01000009.1"/>
</dbReference>
<dbReference type="Proteomes" id="UP000247459">
    <property type="component" value="Unassembled WGS sequence"/>
</dbReference>
<keyword evidence="1" id="KW-0472">Membrane</keyword>
<organism evidence="2 3">
    <name type="scientific">Paenibacillus illinoisensis</name>
    <dbReference type="NCBI Taxonomy" id="59845"/>
    <lineage>
        <taxon>Bacteria</taxon>
        <taxon>Bacillati</taxon>
        <taxon>Bacillota</taxon>
        <taxon>Bacilli</taxon>
        <taxon>Bacillales</taxon>
        <taxon>Paenibacillaceae</taxon>
        <taxon>Paenibacillus</taxon>
    </lineage>
</organism>
<feature type="transmembrane region" description="Helical" evidence="1">
    <location>
        <begin position="33"/>
        <end position="52"/>
    </location>
</feature>
<evidence type="ECO:0000313" key="3">
    <source>
        <dbReference type="Proteomes" id="UP000247459"/>
    </source>
</evidence>
<reference evidence="2 3" key="1">
    <citation type="submission" date="2018-01" db="EMBL/GenBank/DDBJ databases">
        <title>Genome sequence of the PGP bacterium Paenibacillus illinoisensis E3.</title>
        <authorList>
            <person name="Rolli E."/>
            <person name="Marasco R."/>
            <person name="Bessem C."/>
            <person name="Michoud G."/>
            <person name="Gaiarsa S."/>
            <person name="Borin S."/>
            <person name="Daffonchio D."/>
        </authorList>
    </citation>
    <scope>NUCLEOTIDE SEQUENCE [LARGE SCALE GENOMIC DNA]</scope>
    <source>
        <strain evidence="2 3">E3</strain>
    </source>
</reference>
<gene>
    <name evidence="2" type="ORF">PIL02S_01277</name>
</gene>
<keyword evidence="1" id="KW-1133">Transmembrane helix</keyword>
<feature type="transmembrane region" description="Helical" evidence="1">
    <location>
        <begin position="7"/>
        <end position="27"/>
    </location>
</feature>
<name>A0A2W0CDL2_9BACL</name>
<dbReference type="AlphaFoldDB" id="A0A2W0CDL2"/>
<comment type="caution">
    <text evidence="2">The sequence shown here is derived from an EMBL/GenBank/DDBJ whole genome shotgun (WGS) entry which is preliminary data.</text>
</comment>
<evidence type="ECO:0000313" key="2">
    <source>
        <dbReference type="EMBL" id="PYY30287.1"/>
    </source>
</evidence>
<proteinExistence type="predicted"/>